<dbReference type="Proteomes" id="UP000318571">
    <property type="component" value="Chromosome 8"/>
</dbReference>
<proteinExistence type="predicted"/>
<evidence type="ECO:0000256" key="1">
    <source>
        <dbReference type="SAM" id="SignalP"/>
    </source>
</evidence>
<name>A0A553N886_TIGCA</name>
<feature type="chain" id="PRO_5022013972" description="Corticotropin-releasing factor domain-containing protein" evidence="1">
    <location>
        <begin position="21"/>
        <end position="163"/>
    </location>
</feature>
<evidence type="ECO:0000313" key="3">
    <source>
        <dbReference type="Proteomes" id="UP000318571"/>
    </source>
</evidence>
<evidence type="ECO:0000313" key="2">
    <source>
        <dbReference type="EMBL" id="TRY61633.1"/>
    </source>
</evidence>
<protein>
    <recommendedName>
        <fullName evidence="4">Corticotropin-releasing factor domain-containing protein</fullName>
    </recommendedName>
</protein>
<sequence length="163" mass="18989">MKRLCLPLIILTTLIPKSHLYGSIRDTQDQLFGKKHTDKIRKLESEANNPTMVRAYSHLFRAILSEKSVRRELGRIFRMGRAAATLKRTNQRLSAQIKARNRLKLPMEDHENLRVKERVQEKQSPKHIVHSIEIGSGEYVVEPSSDDFWDLSQITQPQEELFD</sequence>
<dbReference type="EMBL" id="VCGU01000459">
    <property type="protein sequence ID" value="TRY61633.1"/>
    <property type="molecule type" value="Genomic_DNA"/>
</dbReference>
<dbReference type="AlphaFoldDB" id="A0A553N886"/>
<reference evidence="2 3" key="1">
    <citation type="journal article" date="2018" name="Nat. Ecol. Evol.">
        <title>Genomic signatures of mitonuclear coevolution across populations of Tigriopus californicus.</title>
        <authorList>
            <person name="Barreto F.S."/>
            <person name="Watson E.T."/>
            <person name="Lima T.G."/>
            <person name="Willett C.S."/>
            <person name="Edmands S."/>
            <person name="Li W."/>
            <person name="Burton R.S."/>
        </authorList>
    </citation>
    <scope>NUCLEOTIDE SEQUENCE [LARGE SCALE GENOMIC DNA]</scope>
    <source>
        <strain evidence="2 3">San Diego</strain>
    </source>
</reference>
<feature type="signal peptide" evidence="1">
    <location>
        <begin position="1"/>
        <end position="20"/>
    </location>
</feature>
<evidence type="ECO:0008006" key="4">
    <source>
        <dbReference type="Google" id="ProtNLM"/>
    </source>
</evidence>
<comment type="caution">
    <text evidence="2">The sequence shown here is derived from an EMBL/GenBank/DDBJ whole genome shotgun (WGS) entry which is preliminary data.</text>
</comment>
<keyword evidence="1" id="KW-0732">Signal</keyword>
<organism evidence="2 3">
    <name type="scientific">Tigriopus californicus</name>
    <name type="common">Marine copepod</name>
    <dbReference type="NCBI Taxonomy" id="6832"/>
    <lineage>
        <taxon>Eukaryota</taxon>
        <taxon>Metazoa</taxon>
        <taxon>Ecdysozoa</taxon>
        <taxon>Arthropoda</taxon>
        <taxon>Crustacea</taxon>
        <taxon>Multicrustacea</taxon>
        <taxon>Hexanauplia</taxon>
        <taxon>Copepoda</taxon>
        <taxon>Harpacticoida</taxon>
        <taxon>Harpacticidae</taxon>
        <taxon>Tigriopus</taxon>
    </lineage>
</organism>
<accession>A0A553N886</accession>
<keyword evidence="3" id="KW-1185">Reference proteome</keyword>
<gene>
    <name evidence="2" type="ORF">TCAL_10281</name>
</gene>